<feature type="domain" description="Gfo/Idh/MocA-like oxidoreductase N-terminal" evidence="1">
    <location>
        <begin position="48"/>
        <end position="188"/>
    </location>
</feature>
<dbReference type="InterPro" id="IPR043906">
    <property type="entry name" value="Gfo/Idh/MocA_OxRdtase_bact_C"/>
</dbReference>
<dbReference type="Pfam" id="PF01408">
    <property type="entry name" value="GFO_IDH_MocA"/>
    <property type="match status" value="1"/>
</dbReference>
<keyword evidence="4" id="KW-1185">Reference proteome</keyword>
<accession>A0A0H4P7Z9</accession>
<dbReference type="SUPFAM" id="SSF55347">
    <property type="entry name" value="Glyceraldehyde-3-phosphate dehydrogenase-like, C-terminal domain"/>
    <property type="match status" value="1"/>
</dbReference>
<organism evidence="3 4">
    <name type="scientific">Cyclobacterium amurskyense</name>
    <dbReference type="NCBI Taxonomy" id="320787"/>
    <lineage>
        <taxon>Bacteria</taxon>
        <taxon>Pseudomonadati</taxon>
        <taxon>Bacteroidota</taxon>
        <taxon>Cytophagia</taxon>
        <taxon>Cytophagales</taxon>
        <taxon>Cyclobacteriaceae</taxon>
        <taxon>Cyclobacterium</taxon>
    </lineage>
</organism>
<dbReference type="PANTHER" id="PTHR43818">
    <property type="entry name" value="BCDNA.GH03377"/>
    <property type="match status" value="1"/>
</dbReference>
<dbReference type="EMBL" id="CP012040">
    <property type="protein sequence ID" value="AKP50294.1"/>
    <property type="molecule type" value="Genomic_DNA"/>
</dbReference>
<evidence type="ECO:0000259" key="1">
    <source>
        <dbReference type="Pfam" id="PF01408"/>
    </source>
</evidence>
<evidence type="ECO:0000313" key="4">
    <source>
        <dbReference type="Proteomes" id="UP000036520"/>
    </source>
</evidence>
<evidence type="ECO:0000313" key="3">
    <source>
        <dbReference type="EMBL" id="AKP50294.1"/>
    </source>
</evidence>
<dbReference type="Pfam" id="PF19051">
    <property type="entry name" value="GFO_IDH_MocA_C2"/>
    <property type="match status" value="1"/>
</dbReference>
<dbReference type="Proteomes" id="UP000036520">
    <property type="component" value="Chromosome"/>
</dbReference>
<proteinExistence type="predicted"/>
<dbReference type="Gene3D" id="3.30.360.10">
    <property type="entry name" value="Dihydrodipicolinate Reductase, domain 2"/>
    <property type="match status" value="1"/>
</dbReference>
<gene>
    <name evidence="3" type="ORF">CA2015_0836</name>
</gene>
<evidence type="ECO:0000259" key="2">
    <source>
        <dbReference type="Pfam" id="PF19051"/>
    </source>
</evidence>
<feature type="domain" description="Gfo/Idh/MocA-like oxidoreductase bacterial type C-terminal" evidence="2">
    <location>
        <begin position="236"/>
        <end position="292"/>
    </location>
</feature>
<dbReference type="PANTHER" id="PTHR43818:SF10">
    <property type="entry name" value="NADH-DEPENDENT DEHYDROGENASE-RELATED"/>
    <property type="match status" value="1"/>
</dbReference>
<protein>
    <submittedName>
        <fullName evidence="3">Oxidoreductase domain protein</fullName>
    </submittedName>
</protein>
<dbReference type="SUPFAM" id="SSF51735">
    <property type="entry name" value="NAD(P)-binding Rossmann-fold domains"/>
    <property type="match status" value="1"/>
</dbReference>
<dbReference type="AlphaFoldDB" id="A0A0H4P7Z9"/>
<dbReference type="InterPro" id="IPR000683">
    <property type="entry name" value="Gfo/Idh/MocA-like_OxRdtase_N"/>
</dbReference>
<dbReference type="GO" id="GO:0000166">
    <property type="term" value="F:nucleotide binding"/>
    <property type="evidence" value="ECO:0007669"/>
    <property type="project" value="InterPro"/>
</dbReference>
<name>A0A0H4P7Z9_9BACT</name>
<dbReference type="STRING" id="320787.CA2015_0836"/>
<sequence length="473" mass="53077">MLEKPNNNKTPDSRRDFIKSSSLAAAGFFIVPRFVLGGKGHVAPSDKVNVGMIGVGGKGRQNAQDLMKLDDVQITAIADPAEYWDLANFYYKSIAGRHPVKRMVEDHYEDKTENFKVNEYLDFREMLEKEKGLDAICCSTPDNTHAVITYASMKSGKHVYCEKPLTHNIWEARMIKDLTKETGLATQMGNVGHSTDGIRQTVEYLRAGVIGEVKETHSWVPASRWIDEMQAVPTTNTQKPHGFDWDLWLGPSANRPFHEWYTPVTWRDFWDFGCGALGDFGCHDMDAATWAFELGHPDTIEVFPAGFSNENIAPYGEIGYYNFPDNNTGKPIQLTWYSGGLKPQLHQYLPEGYKWPSRATLFVGDKGIIVNGGDRVPHVFPESLAANMKKPKEVIPRSKGHFRDWVNAIKGGPAASSNFEYGAHLTEITLLGVLSLRMKGQKINWDAKNLKATGIGEVDQYIKEPVRTGWEMS</sequence>
<dbReference type="OrthoDB" id="9763611at2"/>
<reference evidence="3 4" key="1">
    <citation type="submission" date="2015-07" db="EMBL/GenBank/DDBJ databases">
        <authorList>
            <person name="Kim K.M."/>
        </authorList>
    </citation>
    <scope>NUCLEOTIDE SEQUENCE [LARGE SCALE GENOMIC DNA]</scope>
    <source>
        <strain evidence="3 4">KCTC 12363</strain>
    </source>
</reference>
<dbReference type="KEGG" id="camu:CA2015_0836"/>
<dbReference type="RefSeq" id="WP_048640751.1">
    <property type="nucleotide sequence ID" value="NZ_CP012040.1"/>
</dbReference>
<dbReference type="InterPro" id="IPR050463">
    <property type="entry name" value="Gfo/Idh/MocA_oxidrdct_glycsds"/>
</dbReference>
<dbReference type="InterPro" id="IPR036291">
    <property type="entry name" value="NAD(P)-bd_dom_sf"/>
</dbReference>
<dbReference type="Gene3D" id="3.40.50.720">
    <property type="entry name" value="NAD(P)-binding Rossmann-like Domain"/>
    <property type="match status" value="1"/>
</dbReference>